<dbReference type="EMBL" id="JAULSU010000004">
    <property type="protein sequence ID" value="KAK0619262.1"/>
    <property type="molecule type" value="Genomic_DNA"/>
</dbReference>
<dbReference type="PANTHER" id="PTHR43150:SF6">
    <property type="entry name" value="VIC POTASSIUM ION CHANNEL, BETA SUBUNIT (EUROFUNG)"/>
    <property type="match status" value="1"/>
</dbReference>
<organism evidence="5 6">
    <name type="scientific">Immersiella caudata</name>
    <dbReference type="NCBI Taxonomy" id="314043"/>
    <lineage>
        <taxon>Eukaryota</taxon>
        <taxon>Fungi</taxon>
        <taxon>Dikarya</taxon>
        <taxon>Ascomycota</taxon>
        <taxon>Pezizomycotina</taxon>
        <taxon>Sordariomycetes</taxon>
        <taxon>Sordariomycetidae</taxon>
        <taxon>Sordariales</taxon>
        <taxon>Lasiosphaeriaceae</taxon>
        <taxon>Immersiella</taxon>
    </lineage>
</organism>
<reference evidence="5" key="1">
    <citation type="submission" date="2023-06" db="EMBL/GenBank/DDBJ databases">
        <title>Genome-scale phylogeny and comparative genomics of the fungal order Sordariales.</title>
        <authorList>
            <consortium name="Lawrence Berkeley National Laboratory"/>
            <person name="Hensen N."/>
            <person name="Bonometti L."/>
            <person name="Westerberg I."/>
            <person name="Brannstrom I.O."/>
            <person name="Guillou S."/>
            <person name="Cros-Aarteil S."/>
            <person name="Calhoun S."/>
            <person name="Haridas S."/>
            <person name="Kuo A."/>
            <person name="Mondo S."/>
            <person name="Pangilinan J."/>
            <person name="Riley R."/>
            <person name="Labutti K."/>
            <person name="Andreopoulos B."/>
            <person name="Lipzen A."/>
            <person name="Chen C."/>
            <person name="Yanf M."/>
            <person name="Daum C."/>
            <person name="Ng V."/>
            <person name="Clum A."/>
            <person name="Steindorff A."/>
            <person name="Ohm R."/>
            <person name="Martin F."/>
            <person name="Silar P."/>
            <person name="Natvig D."/>
            <person name="Lalanne C."/>
            <person name="Gautier V."/>
            <person name="Ament-Velasquez S.L."/>
            <person name="Kruys A."/>
            <person name="Hutchinson M.I."/>
            <person name="Powell A.J."/>
            <person name="Barry K."/>
            <person name="Miller A.N."/>
            <person name="Grigoriev I.V."/>
            <person name="Debuchy R."/>
            <person name="Gladieux P."/>
            <person name="Thoren M.H."/>
            <person name="Johannesson H."/>
        </authorList>
    </citation>
    <scope>NUCLEOTIDE SEQUENCE</scope>
    <source>
        <strain evidence="5">CBS 606.72</strain>
    </source>
</reference>
<dbReference type="SUPFAM" id="SSF51430">
    <property type="entry name" value="NAD(P)-linked oxidoreductase"/>
    <property type="match status" value="1"/>
</dbReference>
<dbReference type="InterPro" id="IPR005399">
    <property type="entry name" value="K_chnl_volt-dep_bsu_KCNAB-rel"/>
</dbReference>
<keyword evidence="2" id="KW-0521">NADP</keyword>
<protein>
    <submittedName>
        <fullName evidence="5">NADP-dependent oxidoreductase domain-containing protein</fullName>
    </submittedName>
</protein>
<evidence type="ECO:0000256" key="3">
    <source>
        <dbReference type="ARBA" id="ARBA00023002"/>
    </source>
</evidence>
<dbReference type="AlphaFoldDB" id="A0AA39WPM4"/>
<dbReference type="InterPro" id="IPR036812">
    <property type="entry name" value="NAD(P)_OxRdtase_dom_sf"/>
</dbReference>
<dbReference type="Proteomes" id="UP001175000">
    <property type="component" value="Unassembled WGS sequence"/>
</dbReference>
<sequence>MATPRWLTYGGHVDREGAFACMKAAYDSDVNFFDCAEVYAEGESERVMGEAIKKFGWKRNDLVIATKLHRRTANSDKKINNLSYVGLVFAHRPDRRTPMEEAVRAFNHLINTGKALCWGTSEWSPDEIAQAWSGHQARYNMLECHKVEHDFAHLYREHGLGLTAFSSLRQGILTVKYKNGIPEDPRLAQTKVEFPIAEKLGVKQSVLTLAWVLANPNVSSAITGASSPEQIYENIEAIAVYKRLTPGILSEIDEILNNKPPVVVPRF</sequence>
<dbReference type="GO" id="GO:0016491">
    <property type="term" value="F:oxidoreductase activity"/>
    <property type="evidence" value="ECO:0007669"/>
    <property type="project" value="UniProtKB-KW"/>
</dbReference>
<accession>A0AA39WPM4</accession>
<keyword evidence="3" id="KW-0560">Oxidoreductase</keyword>
<proteinExistence type="inferred from homology"/>
<dbReference type="Gene3D" id="3.20.20.100">
    <property type="entry name" value="NADP-dependent oxidoreductase domain"/>
    <property type="match status" value="1"/>
</dbReference>
<dbReference type="InterPro" id="IPR023210">
    <property type="entry name" value="NADP_OxRdtase_dom"/>
</dbReference>
<keyword evidence="6" id="KW-1185">Reference proteome</keyword>
<gene>
    <name evidence="5" type="ORF">B0T14DRAFT_537137</name>
</gene>
<feature type="domain" description="NADP-dependent oxidoreductase" evidence="4">
    <location>
        <begin position="11"/>
        <end position="256"/>
    </location>
</feature>
<comment type="caution">
    <text evidence="5">The sequence shown here is derived from an EMBL/GenBank/DDBJ whole genome shotgun (WGS) entry which is preliminary data.</text>
</comment>
<evidence type="ECO:0000313" key="5">
    <source>
        <dbReference type="EMBL" id="KAK0619262.1"/>
    </source>
</evidence>
<name>A0AA39WPM4_9PEZI</name>
<evidence type="ECO:0000256" key="1">
    <source>
        <dbReference type="ARBA" id="ARBA00006515"/>
    </source>
</evidence>
<comment type="similarity">
    <text evidence="1">Belongs to the shaker potassium channel beta subunit family.</text>
</comment>
<evidence type="ECO:0000313" key="6">
    <source>
        <dbReference type="Proteomes" id="UP001175000"/>
    </source>
</evidence>
<evidence type="ECO:0000256" key="2">
    <source>
        <dbReference type="ARBA" id="ARBA00022857"/>
    </source>
</evidence>
<dbReference type="PANTHER" id="PTHR43150">
    <property type="entry name" value="HYPERKINETIC, ISOFORM M"/>
    <property type="match status" value="1"/>
</dbReference>
<evidence type="ECO:0000259" key="4">
    <source>
        <dbReference type="Pfam" id="PF00248"/>
    </source>
</evidence>
<dbReference type="Pfam" id="PF00248">
    <property type="entry name" value="Aldo_ket_red"/>
    <property type="match status" value="1"/>
</dbReference>